<protein>
    <submittedName>
        <fullName evidence="1">Uncharacterized protein</fullName>
    </submittedName>
</protein>
<accession>A0A4R3T5C9</accession>
<comment type="caution">
    <text evidence="1">The sequence shown here is derived from an EMBL/GenBank/DDBJ whole genome shotgun (WGS) entry which is preliminary data.</text>
</comment>
<evidence type="ECO:0000313" key="2">
    <source>
        <dbReference type="Proteomes" id="UP000295773"/>
    </source>
</evidence>
<reference evidence="1 2" key="1">
    <citation type="submission" date="2019-03" db="EMBL/GenBank/DDBJ databases">
        <title>Genomic Encyclopedia of Type Strains, Phase IV (KMG-IV): sequencing the most valuable type-strain genomes for metagenomic binning, comparative biology and taxonomic classification.</title>
        <authorList>
            <person name="Goeker M."/>
        </authorList>
    </citation>
    <scope>NUCLEOTIDE SEQUENCE [LARGE SCALE GENOMIC DNA]</scope>
    <source>
        <strain evidence="1 2">DSM 29481</strain>
    </source>
</reference>
<dbReference type="AlphaFoldDB" id="A0A4R3T5C9"/>
<proteinExistence type="predicted"/>
<dbReference type="RefSeq" id="WP_132225397.1">
    <property type="nucleotide sequence ID" value="NZ_JANKBG010000019.1"/>
</dbReference>
<gene>
    <name evidence="1" type="ORF">EDD61_12053</name>
</gene>
<keyword evidence="2" id="KW-1185">Reference proteome</keyword>
<evidence type="ECO:0000313" key="1">
    <source>
        <dbReference type="EMBL" id="TCU56254.1"/>
    </source>
</evidence>
<organism evidence="1 2">
    <name type="scientific">Longicatena caecimuris</name>
    <dbReference type="NCBI Taxonomy" id="1796635"/>
    <lineage>
        <taxon>Bacteria</taxon>
        <taxon>Bacillati</taxon>
        <taxon>Bacillota</taxon>
        <taxon>Erysipelotrichia</taxon>
        <taxon>Erysipelotrichales</taxon>
        <taxon>Erysipelotrichaceae</taxon>
        <taxon>Longicatena</taxon>
    </lineage>
</organism>
<dbReference type="Pfam" id="PF20092">
    <property type="entry name" value="DUF6483"/>
    <property type="match status" value="1"/>
</dbReference>
<sequence>MSVFENDWMMRQISSMTKMLRMMFFHKASEEITVEEELKDEETKVYYHTIYQLIQEDNYAQAMNYLVEHFTDKNLEYLKTALAFFDYLNAKEDSELRAHGYSKDQLYSDLNFITKQYGIEL</sequence>
<dbReference type="InterPro" id="IPR045507">
    <property type="entry name" value="DUF6483"/>
</dbReference>
<name>A0A4R3T5C9_9FIRM</name>
<dbReference type="EMBL" id="SMBP01000020">
    <property type="protein sequence ID" value="TCU56254.1"/>
    <property type="molecule type" value="Genomic_DNA"/>
</dbReference>
<dbReference type="Proteomes" id="UP000295773">
    <property type="component" value="Unassembled WGS sequence"/>
</dbReference>